<proteinExistence type="predicted"/>
<feature type="compositionally biased region" description="Basic residues" evidence="1">
    <location>
        <begin position="130"/>
        <end position="139"/>
    </location>
</feature>
<name>A0ABS8S4M7_DATST</name>
<feature type="compositionally biased region" description="Basic and acidic residues" evidence="1">
    <location>
        <begin position="84"/>
        <end position="96"/>
    </location>
</feature>
<dbReference type="EMBL" id="JACEIK010000269">
    <property type="protein sequence ID" value="MCD7453854.1"/>
    <property type="molecule type" value="Genomic_DNA"/>
</dbReference>
<evidence type="ECO:0000313" key="2">
    <source>
        <dbReference type="EMBL" id="MCD7453854.1"/>
    </source>
</evidence>
<feature type="compositionally biased region" description="Polar residues" evidence="1">
    <location>
        <begin position="1"/>
        <end position="22"/>
    </location>
</feature>
<accession>A0ABS8S4M7</accession>
<feature type="region of interest" description="Disordered" evidence="1">
    <location>
        <begin position="1"/>
        <end position="27"/>
    </location>
</feature>
<protein>
    <submittedName>
        <fullName evidence="2">Uncharacterized protein</fullName>
    </submittedName>
</protein>
<feature type="region of interest" description="Disordered" evidence="1">
    <location>
        <begin position="41"/>
        <end position="139"/>
    </location>
</feature>
<dbReference type="Proteomes" id="UP000823775">
    <property type="component" value="Unassembled WGS sequence"/>
</dbReference>
<reference evidence="2 3" key="1">
    <citation type="journal article" date="2021" name="BMC Genomics">
        <title>Datura genome reveals duplications of psychoactive alkaloid biosynthetic genes and high mutation rate following tissue culture.</title>
        <authorList>
            <person name="Rajewski A."/>
            <person name="Carter-House D."/>
            <person name="Stajich J."/>
            <person name="Litt A."/>
        </authorList>
    </citation>
    <scope>NUCLEOTIDE SEQUENCE [LARGE SCALE GENOMIC DNA]</scope>
    <source>
        <strain evidence="2">AR-01</strain>
    </source>
</reference>
<keyword evidence="3" id="KW-1185">Reference proteome</keyword>
<sequence length="139" mass="15222">MANDITGNQHKSTPSEGSNKGENIQIGREEQLKIIKANFKVNSGSHGKGKLADIDSQGEVDSRTETVNMGERIREDDTGEETEVDKTRESPGGRDEEPSDHEDLEENGNTNTMNELAKEAGLSPKSLAKSQKKSRKNNL</sequence>
<gene>
    <name evidence="2" type="ORF">HAX54_022350</name>
</gene>
<organism evidence="2 3">
    <name type="scientific">Datura stramonium</name>
    <name type="common">Jimsonweed</name>
    <name type="synonym">Common thornapple</name>
    <dbReference type="NCBI Taxonomy" id="4076"/>
    <lineage>
        <taxon>Eukaryota</taxon>
        <taxon>Viridiplantae</taxon>
        <taxon>Streptophyta</taxon>
        <taxon>Embryophyta</taxon>
        <taxon>Tracheophyta</taxon>
        <taxon>Spermatophyta</taxon>
        <taxon>Magnoliopsida</taxon>
        <taxon>eudicotyledons</taxon>
        <taxon>Gunneridae</taxon>
        <taxon>Pentapetalae</taxon>
        <taxon>asterids</taxon>
        <taxon>lamiids</taxon>
        <taxon>Solanales</taxon>
        <taxon>Solanaceae</taxon>
        <taxon>Solanoideae</taxon>
        <taxon>Datureae</taxon>
        <taxon>Datura</taxon>
    </lineage>
</organism>
<feature type="compositionally biased region" description="Acidic residues" evidence="1">
    <location>
        <begin position="97"/>
        <end position="106"/>
    </location>
</feature>
<comment type="caution">
    <text evidence="2">The sequence shown here is derived from an EMBL/GenBank/DDBJ whole genome shotgun (WGS) entry which is preliminary data.</text>
</comment>
<evidence type="ECO:0000313" key="3">
    <source>
        <dbReference type="Proteomes" id="UP000823775"/>
    </source>
</evidence>
<evidence type="ECO:0000256" key="1">
    <source>
        <dbReference type="SAM" id="MobiDB-lite"/>
    </source>
</evidence>